<feature type="signal peptide" evidence="1">
    <location>
        <begin position="1"/>
        <end position="25"/>
    </location>
</feature>
<gene>
    <name evidence="2" type="ORF">K7862_09405</name>
</gene>
<accession>A0ABS7Q7T3</accession>
<dbReference type="Proteomes" id="UP000778578">
    <property type="component" value="Unassembled WGS sequence"/>
</dbReference>
<organism evidence="2 3">
    <name type="scientific">Actinacidiphila acidipaludis</name>
    <dbReference type="NCBI Taxonomy" id="2873382"/>
    <lineage>
        <taxon>Bacteria</taxon>
        <taxon>Bacillati</taxon>
        <taxon>Actinomycetota</taxon>
        <taxon>Actinomycetes</taxon>
        <taxon>Kitasatosporales</taxon>
        <taxon>Streptomycetaceae</taxon>
        <taxon>Actinacidiphila</taxon>
    </lineage>
</organism>
<reference evidence="2 3" key="1">
    <citation type="submission" date="2021-08" db="EMBL/GenBank/DDBJ databases">
        <title>WGS of actinomycetes from Thailand.</title>
        <authorList>
            <person name="Thawai C."/>
        </authorList>
    </citation>
    <scope>NUCLEOTIDE SEQUENCE [LARGE SCALE GENOMIC DNA]</scope>
    <source>
        <strain evidence="2 3">PLK6-54</strain>
    </source>
</reference>
<evidence type="ECO:0008006" key="4">
    <source>
        <dbReference type="Google" id="ProtNLM"/>
    </source>
</evidence>
<evidence type="ECO:0000256" key="1">
    <source>
        <dbReference type="SAM" id="SignalP"/>
    </source>
</evidence>
<proteinExistence type="predicted"/>
<feature type="chain" id="PRO_5046151224" description="Lipoprotein" evidence="1">
    <location>
        <begin position="26"/>
        <end position="133"/>
    </location>
</feature>
<dbReference type="PROSITE" id="PS51257">
    <property type="entry name" value="PROKAR_LIPOPROTEIN"/>
    <property type="match status" value="1"/>
</dbReference>
<evidence type="ECO:0000313" key="2">
    <source>
        <dbReference type="EMBL" id="MBY8877844.1"/>
    </source>
</evidence>
<name>A0ABS7Q7T3_9ACTN</name>
<sequence length="133" mass="13214">MRARIAAAAGAAVASLMLVTGCGSASGVRVGAPDPSSASSQPDCGDTVVDLDGTGAREVCLSVGSTLRVQIDKKDVPAVEHGGALTEVSPGVYRGARTGSAQLSGFRHACPGAEPGGVSCHAIVGWRVTVDVR</sequence>
<dbReference type="EMBL" id="JAINZZ010000008">
    <property type="protein sequence ID" value="MBY8877844.1"/>
    <property type="molecule type" value="Genomic_DNA"/>
</dbReference>
<dbReference type="RefSeq" id="WP_222962008.1">
    <property type="nucleotide sequence ID" value="NZ_JAINZZ010000008.1"/>
</dbReference>
<comment type="caution">
    <text evidence="2">The sequence shown here is derived from an EMBL/GenBank/DDBJ whole genome shotgun (WGS) entry which is preliminary data.</text>
</comment>
<keyword evidence="3" id="KW-1185">Reference proteome</keyword>
<keyword evidence="1" id="KW-0732">Signal</keyword>
<evidence type="ECO:0000313" key="3">
    <source>
        <dbReference type="Proteomes" id="UP000778578"/>
    </source>
</evidence>
<protein>
    <recommendedName>
        <fullName evidence="4">Lipoprotein</fullName>
    </recommendedName>
</protein>